<name>A0ABR7W9S0_9ACTN</name>
<dbReference type="NCBIfam" id="TIGR00996">
    <property type="entry name" value="Mtu_fam_mce"/>
    <property type="match status" value="1"/>
</dbReference>
<feature type="compositionally biased region" description="Low complexity" evidence="1">
    <location>
        <begin position="416"/>
        <end position="430"/>
    </location>
</feature>
<feature type="region of interest" description="Disordered" evidence="1">
    <location>
        <begin position="397"/>
        <end position="471"/>
    </location>
</feature>
<dbReference type="Pfam" id="PF02470">
    <property type="entry name" value="MlaD"/>
    <property type="match status" value="1"/>
</dbReference>
<evidence type="ECO:0000256" key="2">
    <source>
        <dbReference type="SAM" id="Phobius"/>
    </source>
</evidence>
<sequence>MLSRFVRAQLVIFTVMALIATWMMLFSYMKVQSKIGVGRIDVTLQTDHTGGLYKFANVSYRGVDVGQVTDVALTDTGIKATLSINSDQHIPSDLQADIRSMSAIGELYVDLRPKTNNPPYLHNGSVIESGEVNVPPPVAPMLEKLNGLVTSIPKDRLFTLVDELNDSLGGRGYDLQRLLTSSSTLAAGLKDVGDDTSTLLKDSVPLVDSQVDSVDAIRMWTTDLEGFTGQVVTDTPQVRRLLSSGPGFADEVEKTLDSVKLTLPVLLANLTTVGQLAVTYNAGLEQILVLLPPAISMIQAVQPNRNGTQWGLGTFRISGTSDPPACTVGFLPPSKWRPPEDTTTIDTPSDLYCKLPQNSPIGVRGARNIPCLGHPGKRAATAAMCNSDKEFTPLATRQPVVGPYPPDPNLQRQGITPSSYSGGGSSTTPSVGAAQYNPDDGTYVGADGTAYRQTNLTQPGRASSWQGMLPR</sequence>
<feature type="compositionally biased region" description="Polar residues" evidence="1">
    <location>
        <begin position="451"/>
        <end position="471"/>
    </location>
</feature>
<dbReference type="RefSeq" id="WP_164307785.1">
    <property type="nucleotide sequence ID" value="NZ_BAABAD010000005.1"/>
</dbReference>
<keyword evidence="2" id="KW-0812">Transmembrane</keyword>
<dbReference type="PANTHER" id="PTHR33371:SF16">
    <property type="entry name" value="MCE-FAMILY PROTEIN MCE3F"/>
    <property type="match status" value="1"/>
</dbReference>
<dbReference type="InterPro" id="IPR052336">
    <property type="entry name" value="MlaD_Phospholipid_Transporter"/>
</dbReference>
<evidence type="ECO:0000313" key="5">
    <source>
        <dbReference type="Proteomes" id="UP000602395"/>
    </source>
</evidence>
<keyword evidence="2" id="KW-1133">Transmembrane helix</keyword>
<gene>
    <name evidence="4" type="ORF">IDF66_08135</name>
</gene>
<accession>A0ABR7W9S0</accession>
<keyword evidence="5" id="KW-1185">Reference proteome</keyword>
<protein>
    <submittedName>
        <fullName evidence="4">MCE family protein</fullName>
    </submittedName>
</protein>
<organism evidence="4 5">
    <name type="scientific">Gordonia hankookensis</name>
    <dbReference type="NCBI Taxonomy" id="589403"/>
    <lineage>
        <taxon>Bacteria</taxon>
        <taxon>Bacillati</taxon>
        <taxon>Actinomycetota</taxon>
        <taxon>Actinomycetes</taxon>
        <taxon>Mycobacteriales</taxon>
        <taxon>Gordoniaceae</taxon>
        <taxon>Gordonia</taxon>
    </lineage>
</organism>
<evidence type="ECO:0000256" key="1">
    <source>
        <dbReference type="SAM" id="MobiDB-lite"/>
    </source>
</evidence>
<dbReference type="InterPro" id="IPR005693">
    <property type="entry name" value="Mce"/>
</dbReference>
<comment type="caution">
    <text evidence="4">The sequence shown here is derived from an EMBL/GenBank/DDBJ whole genome shotgun (WGS) entry which is preliminary data.</text>
</comment>
<feature type="transmembrane region" description="Helical" evidence="2">
    <location>
        <begin position="6"/>
        <end position="29"/>
    </location>
</feature>
<evidence type="ECO:0000259" key="3">
    <source>
        <dbReference type="Pfam" id="PF02470"/>
    </source>
</evidence>
<feature type="domain" description="Mce/MlaD" evidence="3">
    <location>
        <begin position="41"/>
        <end position="113"/>
    </location>
</feature>
<dbReference type="InterPro" id="IPR003399">
    <property type="entry name" value="Mce/MlaD"/>
</dbReference>
<dbReference type="Proteomes" id="UP000602395">
    <property type="component" value="Unassembled WGS sequence"/>
</dbReference>
<reference evidence="4 5" key="1">
    <citation type="submission" date="2020-09" db="EMBL/GenBank/DDBJ databases">
        <title>Novel species in genus Gordonia.</title>
        <authorList>
            <person name="Zhang G."/>
        </authorList>
    </citation>
    <scope>NUCLEOTIDE SEQUENCE [LARGE SCALE GENOMIC DNA]</scope>
    <source>
        <strain evidence="4 5">ON-33</strain>
    </source>
</reference>
<proteinExistence type="predicted"/>
<evidence type="ECO:0000313" key="4">
    <source>
        <dbReference type="EMBL" id="MBD1319554.1"/>
    </source>
</evidence>
<keyword evidence="2" id="KW-0472">Membrane</keyword>
<dbReference type="EMBL" id="JACWMS010000002">
    <property type="protein sequence ID" value="MBD1319554.1"/>
    <property type="molecule type" value="Genomic_DNA"/>
</dbReference>
<dbReference type="PANTHER" id="PTHR33371">
    <property type="entry name" value="INTERMEMBRANE PHOSPHOLIPID TRANSPORT SYSTEM BINDING PROTEIN MLAD-RELATED"/>
    <property type="match status" value="1"/>
</dbReference>